<dbReference type="InterPro" id="IPR011473">
    <property type="entry name" value="DUF1579"/>
</dbReference>
<evidence type="ECO:0000256" key="2">
    <source>
        <dbReference type="SAM" id="SignalP"/>
    </source>
</evidence>
<feature type="chain" id="PRO_5026096746" evidence="2">
    <location>
        <begin position="26"/>
        <end position="222"/>
    </location>
</feature>
<reference evidence="3 4" key="1">
    <citation type="submission" date="2020-02" db="EMBL/GenBank/DDBJ databases">
        <title>Whole-genome analyses of novel actinobacteria.</title>
        <authorList>
            <person name="Sahin N."/>
            <person name="Tatar D."/>
        </authorList>
    </citation>
    <scope>NUCLEOTIDE SEQUENCE [LARGE SCALE GENOMIC DNA]</scope>
    <source>
        <strain evidence="3 4">SB3404</strain>
    </source>
</reference>
<organism evidence="3 4">
    <name type="scientific">Streptomyces boncukensis</name>
    <dbReference type="NCBI Taxonomy" id="2711219"/>
    <lineage>
        <taxon>Bacteria</taxon>
        <taxon>Bacillati</taxon>
        <taxon>Actinomycetota</taxon>
        <taxon>Actinomycetes</taxon>
        <taxon>Kitasatosporales</taxon>
        <taxon>Streptomycetaceae</taxon>
        <taxon>Streptomyces</taxon>
    </lineage>
</organism>
<dbReference type="Pfam" id="PF07617">
    <property type="entry name" value="DUF1579"/>
    <property type="match status" value="1"/>
</dbReference>
<name>A0A6G4X5Z3_9ACTN</name>
<comment type="caution">
    <text evidence="3">The sequence shown here is derived from an EMBL/GenBank/DDBJ whole genome shotgun (WGS) entry which is preliminary data.</text>
</comment>
<protein>
    <submittedName>
        <fullName evidence="3">DUF1579 domain-containing protein</fullName>
    </submittedName>
</protein>
<feature type="region of interest" description="Disordered" evidence="1">
    <location>
        <begin position="28"/>
        <end position="73"/>
    </location>
</feature>
<dbReference type="EMBL" id="JAAKZZ010000581">
    <property type="protein sequence ID" value="NGO72956.1"/>
    <property type="molecule type" value="Genomic_DNA"/>
</dbReference>
<evidence type="ECO:0000313" key="3">
    <source>
        <dbReference type="EMBL" id="NGO72956.1"/>
    </source>
</evidence>
<dbReference type="AlphaFoldDB" id="A0A6G4X5Z3"/>
<accession>A0A6G4X5Z3</accession>
<proteinExistence type="predicted"/>
<feature type="signal peptide" evidence="2">
    <location>
        <begin position="1"/>
        <end position="25"/>
    </location>
</feature>
<dbReference type="Proteomes" id="UP000477722">
    <property type="component" value="Unassembled WGS sequence"/>
</dbReference>
<evidence type="ECO:0000313" key="4">
    <source>
        <dbReference type="Proteomes" id="UP000477722"/>
    </source>
</evidence>
<dbReference type="RefSeq" id="WP_165302611.1">
    <property type="nucleotide sequence ID" value="NZ_JAAKZZ010000581.1"/>
</dbReference>
<feature type="compositionally biased region" description="Low complexity" evidence="1">
    <location>
        <begin position="43"/>
        <end position="66"/>
    </location>
</feature>
<gene>
    <name evidence="3" type="ORF">G5C65_32380</name>
</gene>
<sequence>MTSRTPLRAFGAALALVVPAFLVSAAPASSAPDAGGGADDSKAAGSARAAGASGARSAEPAAGPRSTLPAPPQMRKLAPLIGSWRCIDNPEPGTPRTVMYVKTQRSMDGHYVTIDAKTASGDLHGRTVWGWNPVDKNYIGQYHDDWGTSSTTTSPGWQDGHLKFKGPLVQVAKPDPAGDAEGAHMDLVDDYTVVGKHHFKVRSTVSLKDGQAWVHDYDCRRK</sequence>
<evidence type="ECO:0000256" key="1">
    <source>
        <dbReference type="SAM" id="MobiDB-lite"/>
    </source>
</evidence>
<keyword evidence="4" id="KW-1185">Reference proteome</keyword>
<keyword evidence="2" id="KW-0732">Signal</keyword>